<evidence type="ECO:0000313" key="2">
    <source>
        <dbReference type="Proteomes" id="UP000215914"/>
    </source>
</evidence>
<keyword evidence="2" id="KW-1185">Reference proteome</keyword>
<comment type="caution">
    <text evidence="1">The sequence shown here is derived from an EMBL/GenBank/DDBJ whole genome shotgun (WGS) entry which is preliminary data.</text>
</comment>
<evidence type="ECO:0000313" key="1">
    <source>
        <dbReference type="EMBL" id="KAF5794026.1"/>
    </source>
</evidence>
<dbReference type="Proteomes" id="UP000215914">
    <property type="component" value="Unassembled WGS sequence"/>
</dbReference>
<reference evidence="1" key="1">
    <citation type="journal article" date="2017" name="Nature">
        <title>The sunflower genome provides insights into oil metabolism, flowering and Asterid evolution.</title>
        <authorList>
            <person name="Badouin H."/>
            <person name="Gouzy J."/>
            <person name="Grassa C.J."/>
            <person name="Murat F."/>
            <person name="Staton S.E."/>
            <person name="Cottret L."/>
            <person name="Lelandais-Briere C."/>
            <person name="Owens G.L."/>
            <person name="Carrere S."/>
            <person name="Mayjonade B."/>
            <person name="Legrand L."/>
            <person name="Gill N."/>
            <person name="Kane N.C."/>
            <person name="Bowers J.E."/>
            <person name="Hubner S."/>
            <person name="Bellec A."/>
            <person name="Berard A."/>
            <person name="Berges H."/>
            <person name="Blanchet N."/>
            <person name="Boniface M.C."/>
            <person name="Brunel D."/>
            <person name="Catrice O."/>
            <person name="Chaidir N."/>
            <person name="Claudel C."/>
            <person name="Donnadieu C."/>
            <person name="Faraut T."/>
            <person name="Fievet G."/>
            <person name="Helmstetter N."/>
            <person name="King M."/>
            <person name="Knapp S.J."/>
            <person name="Lai Z."/>
            <person name="Le Paslier M.C."/>
            <person name="Lippi Y."/>
            <person name="Lorenzon L."/>
            <person name="Mandel J.R."/>
            <person name="Marage G."/>
            <person name="Marchand G."/>
            <person name="Marquand E."/>
            <person name="Bret-Mestries E."/>
            <person name="Morien E."/>
            <person name="Nambeesan S."/>
            <person name="Nguyen T."/>
            <person name="Pegot-Espagnet P."/>
            <person name="Pouilly N."/>
            <person name="Raftis F."/>
            <person name="Sallet E."/>
            <person name="Schiex T."/>
            <person name="Thomas J."/>
            <person name="Vandecasteele C."/>
            <person name="Vares D."/>
            <person name="Vear F."/>
            <person name="Vautrin S."/>
            <person name="Crespi M."/>
            <person name="Mangin B."/>
            <person name="Burke J.M."/>
            <person name="Salse J."/>
            <person name="Munos S."/>
            <person name="Vincourt P."/>
            <person name="Rieseberg L.H."/>
            <person name="Langlade N.B."/>
        </authorList>
    </citation>
    <scope>NUCLEOTIDE SEQUENCE</scope>
    <source>
        <tissue evidence="1">Leaves</tissue>
    </source>
</reference>
<accession>A0A9K3ICJ7</accession>
<dbReference type="AlphaFoldDB" id="A0A9K3ICJ7"/>
<sequence>MKLTNFASMINRLSNNINDTAKSCPTNSDRRTSVENALTTNKTFSTIHSNSPNHILP</sequence>
<dbReference type="Gramene" id="mRNA:HanXRQr2_Chr08g0323511">
    <property type="protein sequence ID" value="mRNA:HanXRQr2_Chr08g0323511"/>
    <property type="gene ID" value="HanXRQr2_Chr08g0323511"/>
</dbReference>
<proteinExistence type="predicted"/>
<protein>
    <submittedName>
        <fullName evidence="1">Uncharacterized protein</fullName>
    </submittedName>
</protein>
<reference evidence="1" key="2">
    <citation type="submission" date="2020-06" db="EMBL/GenBank/DDBJ databases">
        <title>Helianthus annuus Genome sequencing and assembly Release 2.</title>
        <authorList>
            <person name="Gouzy J."/>
            <person name="Langlade N."/>
            <person name="Munos S."/>
        </authorList>
    </citation>
    <scope>NUCLEOTIDE SEQUENCE</scope>
    <source>
        <tissue evidence="1">Leaves</tissue>
    </source>
</reference>
<name>A0A9K3ICJ7_HELAN</name>
<gene>
    <name evidence="1" type="ORF">HanXRQr2_Chr08g0323511</name>
</gene>
<dbReference type="EMBL" id="MNCJ02000323">
    <property type="protein sequence ID" value="KAF5794026.1"/>
    <property type="molecule type" value="Genomic_DNA"/>
</dbReference>
<organism evidence="1 2">
    <name type="scientific">Helianthus annuus</name>
    <name type="common">Common sunflower</name>
    <dbReference type="NCBI Taxonomy" id="4232"/>
    <lineage>
        <taxon>Eukaryota</taxon>
        <taxon>Viridiplantae</taxon>
        <taxon>Streptophyta</taxon>
        <taxon>Embryophyta</taxon>
        <taxon>Tracheophyta</taxon>
        <taxon>Spermatophyta</taxon>
        <taxon>Magnoliopsida</taxon>
        <taxon>eudicotyledons</taxon>
        <taxon>Gunneridae</taxon>
        <taxon>Pentapetalae</taxon>
        <taxon>asterids</taxon>
        <taxon>campanulids</taxon>
        <taxon>Asterales</taxon>
        <taxon>Asteraceae</taxon>
        <taxon>Asteroideae</taxon>
        <taxon>Heliantheae alliance</taxon>
        <taxon>Heliantheae</taxon>
        <taxon>Helianthus</taxon>
    </lineage>
</organism>